<comment type="caution">
    <text evidence="5">The sequence shown here is derived from an EMBL/GenBank/DDBJ whole genome shotgun (WGS) entry which is preliminary data.</text>
</comment>
<dbReference type="SUPFAM" id="SSF47413">
    <property type="entry name" value="lambda repressor-like DNA-binding domains"/>
    <property type="match status" value="1"/>
</dbReference>
<dbReference type="Gene3D" id="1.10.260.40">
    <property type="entry name" value="lambda repressor-like DNA-binding domains"/>
    <property type="match status" value="1"/>
</dbReference>
<dbReference type="GO" id="GO:0003677">
    <property type="term" value="F:DNA binding"/>
    <property type="evidence" value="ECO:0007669"/>
    <property type="project" value="UniProtKB-KW"/>
</dbReference>
<dbReference type="CDD" id="cd00093">
    <property type="entry name" value="HTH_XRE"/>
    <property type="match status" value="1"/>
</dbReference>
<dbReference type="EMBL" id="JAAKZG010000010">
    <property type="protein sequence ID" value="NGN43518.1"/>
    <property type="molecule type" value="Genomic_DNA"/>
</dbReference>
<dbReference type="PANTHER" id="PTHR46797:SF23">
    <property type="entry name" value="HTH-TYPE TRANSCRIPTIONAL REGULATOR SUTR"/>
    <property type="match status" value="1"/>
</dbReference>
<dbReference type="PROSITE" id="PS50943">
    <property type="entry name" value="HTH_CROC1"/>
    <property type="match status" value="1"/>
</dbReference>
<evidence type="ECO:0000313" key="6">
    <source>
        <dbReference type="Proteomes" id="UP000481252"/>
    </source>
</evidence>
<name>A0A7C9RAB8_9HYPH</name>
<proteinExistence type="predicted"/>
<protein>
    <submittedName>
        <fullName evidence="5">Helix-turn-helix transcriptional regulator</fullName>
    </submittedName>
</protein>
<dbReference type="InterPro" id="IPR010982">
    <property type="entry name" value="Lambda_DNA-bd_dom_sf"/>
</dbReference>
<dbReference type="SMART" id="SM00530">
    <property type="entry name" value="HTH_XRE"/>
    <property type="match status" value="1"/>
</dbReference>
<sequence length="75" mass="8272">MKLAGRLSLNVQRLRRDKKLSQEGLAFLAGHSRAYISGVEAGRRNVTLETLEDLAEALEVEATELIRPPASEPKT</sequence>
<evidence type="ECO:0000259" key="4">
    <source>
        <dbReference type="PROSITE" id="PS50943"/>
    </source>
</evidence>
<dbReference type="PANTHER" id="PTHR46797">
    <property type="entry name" value="HTH-TYPE TRANSCRIPTIONAL REGULATOR"/>
    <property type="match status" value="1"/>
</dbReference>
<evidence type="ECO:0000256" key="3">
    <source>
        <dbReference type="ARBA" id="ARBA00023163"/>
    </source>
</evidence>
<keyword evidence="3" id="KW-0804">Transcription</keyword>
<dbReference type="InterPro" id="IPR001387">
    <property type="entry name" value="Cro/C1-type_HTH"/>
</dbReference>
<evidence type="ECO:0000256" key="2">
    <source>
        <dbReference type="ARBA" id="ARBA00023125"/>
    </source>
</evidence>
<organism evidence="5 6">
    <name type="scientific">Mesorhizobium zhangyense</name>
    <dbReference type="NCBI Taxonomy" id="1776730"/>
    <lineage>
        <taxon>Bacteria</taxon>
        <taxon>Pseudomonadati</taxon>
        <taxon>Pseudomonadota</taxon>
        <taxon>Alphaproteobacteria</taxon>
        <taxon>Hyphomicrobiales</taxon>
        <taxon>Phyllobacteriaceae</taxon>
        <taxon>Mesorhizobium</taxon>
    </lineage>
</organism>
<gene>
    <name evidence="5" type="ORF">G6N74_20820</name>
</gene>
<reference evidence="5 6" key="1">
    <citation type="submission" date="2020-02" db="EMBL/GenBank/DDBJ databases">
        <title>Genome sequence of the type strain CGMCC 1.15528 of Mesorhizobium zhangyense.</title>
        <authorList>
            <person name="Gao J."/>
            <person name="Sun J."/>
        </authorList>
    </citation>
    <scope>NUCLEOTIDE SEQUENCE [LARGE SCALE GENOMIC DNA]</scope>
    <source>
        <strain evidence="5 6">CGMCC 1.15528</strain>
    </source>
</reference>
<feature type="domain" description="HTH cro/C1-type" evidence="4">
    <location>
        <begin position="11"/>
        <end position="65"/>
    </location>
</feature>
<dbReference type="GO" id="GO:0003700">
    <property type="term" value="F:DNA-binding transcription factor activity"/>
    <property type="evidence" value="ECO:0007669"/>
    <property type="project" value="TreeGrafter"/>
</dbReference>
<dbReference type="Pfam" id="PF01381">
    <property type="entry name" value="HTH_3"/>
    <property type="match status" value="1"/>
</dbReference>
<accession>A0A7C9RAB8</accession>
<keyword evidence="6" id="KW-1185">Reference proteome</keyword>
<keyword evidence="1" id="KW-0805">Transcription regulation</keyword>
<dbReference type="GO" id="GO:0005829">
    <property type="term" value="C:cytosol"/>
    <property type="evidence" value="ECO:0007669"/>
    <property type="project" value="TreeGrafter"/>
</dbReference>
<dbReference type="AlphaFoldDB" id="A0A7C9RAB8"/>
<dbReference type="InterPro" id="IPR050807">
    <property type="entry name" value="TransReg_Diox_bact_type"/>
</dbReference>
<dbReference type="Proteomes" id="UP000481252">
    <property type="component" value="Unassembled WGS sequence"/>
</dbReference>
<evidence type="ECO:0000256" key="1">
    <source>
        <dbReference type="ARBA" id="ARBA00023015"/>
    </source>
</evidence>
<evidence type="ECO:0000313" key="5">
    <source>
        <dbReference type="EMBL" id="NGN43518.1"/>
    </source>
</evidence>
<keyword evidence="2" id="KW-0238">DNA-binding</keyword>